<evidence type="ECO:0000256" key="4">
    <source>
        <dbReference type="ARBA" id="ARBA00022741"/>
    </source>
</evidence>
<evidence type="ECO:0000256" key="1">
    <source>
        <dbReference type="ARBA" id="ARBA00022515"/>
    </source>
</evidence>
<sequence>SQLRPRERERVWHAVASGEAKIVVGARSALFLPWAKLGLVVVDEEHEPAYKQGDGTIYHGRDMAVVYGSLGNFPIVLASATPSLESLVNVDNGKYAHVTLKNRHGRAVLPEIELIDMRSNPPQSGQWLSDPLADAVAETLAAGNQSLLFLNRRGYAPLTLCRTCGHRLQCDECSSWLVEHRFKRQLMCHHCGHHEPVPEKCPECGDAHSLVPCGPGIERLAEEAEARFEGAEIVVLSSDISRGITLQEKLRDIAKGKYNLIIGTQLVAKGHHFPDLTLAGVVDADLALETSDPRAGERTWQLLAQVAGRAGRAEKPGRALIQTYMPDHPLLEALEAGDREQFLSHEKEIREAAGLPPYGQLAGIVVSGNDQMQTESFARELARRVPRVTDIQVLGPAPAPLAQIRGRFRFRFLVKTTRTQDIQAFIRLWLKDVQPRGSLRLSVDIDPYSFL</sequence>
<proteinExistence type="predicted"/>
<dbReference type="GO" id="GO:0005524">
    <property type="term" value="F:ATP binding"/>
    <property type="evidence" value="ECO:0007669"/>
    <property type="project" value="UniProtKB-KW"/>
</dbReference>
<feature type="domain" description="Helicase ATP-binding" evidence="8">
    <location>
        <begin position="1"/>
        <end position="100"/>
    </location>
</feature>
<dbReference type="InterPro" id="IPR005259">
    <property type="entry name" value="PriA"/>
</dbReference>
<dbReference type="EMBL" id="UOEC01000133">
    <property type="protein sequence ID" value="VAV96714.1"/>
    <property type="molecule type" value="Genomic_DNA"/>
</dbReference>
<evidence type="ECO:0000256" key="6">
    <source>
        <dbReference type="ARBA" id="ARBA00022840"/>
    </source>
</evidence>
<gene>
    <name evidence="9" type="ORF">MNBD_ALPHA08-1321</name>
</gene>
<evidence type="ECO:0000259" key="8">
    <source>
        <dbReference type="PROSITE" id="PS51192"/>
    </source>
</evidence>
<dbReference type="PANTHER" id="PTHR30580:SF0">
    <property type="entry name" value="PRIMOSOMAL PROTEIN N"/>
    <property type="match status" value="1"/>
</dbReference>
<evidence type="ECO:0000256" key="7">
    <source>
        <dbReference type="ARBA" id="ARBA00023125"/>
    </source>
</evidence>
<evidence type="ECO:0000256" key="5">
    <source>
        <dbReference type="ARBA" id="ARBA00022833"/>
    </source>
</evidence>
<evidence type="ECO:0000256" key="2">
    <source>
        <dbReference type="ARBA" id="ARBA00022705"/>
    </source>
</evidence>
<dbReference type="Pfam" id="PF18074">
    <property type="entry name" value="PriA_C"/>
    <property type="match status" value="1"/>
</dbReference>
<dbReference type="InterPro" id="IPR027417">
    <property type="entry name" value="P-loop_NTPase"/>
</dbReference>
<dbReference type="GO" id="GO:0006310">
    <property type="term" value="P:DNA recombination"/>
    <property type="evidence" value="ECO:0007669"/>
    <property type="project" value="InterPro"/>
</dbReference>
<dbReference type="SUPFAM" id="SSF52540">
    <property type="entry name" value="P-loop containing nucleoside triphosphate hydrolases"/>
    <property type="match status" value="2"/>
</dbReference>
<protein>
    <submittedName>
        <fullName evidence="9">Helicase PriA essential for oriC/DnaA-independent DNA replication</fullName>
    </submittedName>
</protein>
<dbReference type="Pfam" id="PF18319">
    <property type="entry name" value="Zn_ribbon_PriA"/>
    <property type="match status" value="1"/>
</dbReference>
<dbReference type="PROSITE" id="PS51192">
    <property type="entry name" value="HELICASE_ATP_BIND_1"/>
    <property type="match status" value="1"/>
</dbReference>
<dbReference type="AlphaFoldDB" id="A0A3B0RSK1"/>
<keyword evidence="7" id="KW-0238">DNA-binding</keyword>
<keyword evidence="1" id="KW-0639">Primosome</keyword>
<keyword evidence="6" id="KW-0067">ATP-binding</keyword>
<dbReference type="SMART" id="SM00490">
    <property type="entry name" value="HELICc"/>
    <property type="match status" value="1"/>
</dbReference>
<feature type="non-terminal residue" evidence="9">
    <location>
        <position position="1"/>
    </location>
</feature>
<organism evidence="9">
    <name type="scientific">hydrothermal vent metagenome</name>
    <dbReference type="NCBI Taxonomy" id="652676"/>
    <lineage>
        <taxon>unclassified sequences</taxon>
        <taxon>metagenomes</taxon>
        <taxon>ecological metagenomes</taxon>
    </lineage>
</organism>
<keyword evidence="9" id="KW-0347">Helicase</keyword>
<dbReference type="InterPro" id="IPR014001">
    <property type="entry name" value="Helicase_ATP-bd"/>
</dbReference>
<dbReference type="NCBIfam" id="TIGR00595">
    <property type="entry name" value="priA"/>
    <property type="match status" value="1"/>
</dbReference>
<keyword evidence="5" id="KW-0862">Zinc</keyword>
<dbReference type="GO" id="GO:0003677">
    <property type="term" value="F:DNA binding"/>
    <property type="evidence" value="ECO:0007669"/>
    <property type="project" value="UniProtKB-KW"/>
</dbReference>
<accession>A0A3B0RSK1</accession>
<dbReference type="GO" id="GO:0043138">
    <property type="term" value="F:3'-5' DNA helicase activity"/>
    <property type="evidence" value="ECO:0007669"/>
    <property type="project" value="TreeGrafter"/>
</dbReference>
<evidence type="ECO:0000313" key="9">
    <source>
        <dbReference type="EMBL" id="VAV96714.1"/>
    </source>
</evidence>
<dbReference type="Gene3D" id="3.40.50.300">
    <property type="entry name" value="P-loop containing nucleotide triphosphate hydrolases"/>
    <property type="match status" value="2"/>
</dbReference>
<dbReference type="CDD" id="cd18804">
    <property type="entry name" value="SF2_C_priA"/>
    <property type="match status" value="1"/>
</dbReference>
<dbReference type="GO" id="GO:0006269">
    <property type="term" value="P:DNA replication, synthesis of primer"/>
    <property type="evidence" value="ECO:0007669"/>
    <property type="project" value="UniProtKB-KW"/>
</dbReference>
<keyword evidence="4" id="KW-0547">Nucleotide-binding</keyword>
<dbReference type="GO" id="GO:1990077">
    <property type="term" value="C:primosome complex"/>
    <property type="evidence" value="ECO:0007669"/>
    <property type="project" value="UniProtKB-KW"/>
</dbReference>
<dbReference type="GO" id="GO:0006302">
    <property type="term" value="P:double-strand break repair"/>
    <property type="evidence" value="ECO:0007669"/>
    <property type="project" value="InterPro"/>
</dbReference>
<dbReference type="PANTHER" id="PTHR30580">
    <property type="entry name" value="PRIMOSOMAL PROTEIN N"/>
    <property type="match status" value="1"/>
</dbReference>
<reference evidence="9" key="1">
    <citation type="submission" date="2018-06" db="EMBL/GenBank/DDBJ databases">
        <authorList>
            <person name="Zhirakovskaya E."/>
        </authorList>
    </citation>
    <scope>NUCLEOTIDE SEQUENCE</scope>
</reference>
<dbReference type="InterPro" id="IPR001650">
    <property type="entry name" value="Helicase_C-like"/>
</dbReference>
<dbReference type="GO" id="GO:0006270">
    <property type="term" value="P:DNA replication initiation"/>
    <property type="evidence" value="ECO:0007669"/>
    <property type="project" value="TreeGrafter"/>
</dbReference>
<evidence type="ECO:0000256" key="3">
    <source>
        <dbReference type="ARBA" id="ARBA00022723"/>
    </source>
</evidence>
<keyword evidence="3" id="KW-0479">Metal-binding</keyword>
<dbReference type="InterPro" id="IPR041236">
    <property type="entry name" value="PriA_C"/>
</dbReference>
<dbReference type="GO" id="GO:0046872">
    <property type="term" value="F:metal ion binding"/>
    <property type="evidence" value="ECO:0007669"/>
    <property type="project" value="UniProtKB-KW"/>
</dbReference>
<keyword evidence="2" id="KW-0235">DNA replication</keyword>
<name>A0A3B0RSK1_9ZZZZ</name>
<dbReference type="InterPro" id="IPR040498">
    <property type="entry name" value="PriA_CRR"/>
</dbReference>
<keyword evidence="9" id="KW-0378">Hydrolase</keyword>